<keyword evidence="4" id="KW-1185">Reference proteome</keyword>
<dbReference type="EMBL" id="ARXV01000006">
    <property type="protein sequence ID" value="KGD64983.1"/>
    <property type="molecule type" value="Genomic_DNA"/>
</dbReference>
<feature type="signal peptide" evidence="2">
    <location>
        <begin position="1"/>
        <end position="26"/>
    </location>
</feature>
<feature type="compositionally biased region" description="Basic and acidic residues" evidence="1">
    <location>
        <begin position="43"/>
        <end position="65"/>
    </location>
</feature>
<dbReference type="Proteomes" id="UP000029444">
    <property type="component" value="Unassembled WGS sequence"/>
</dbReference>
<evidence type="ECO:0000256" key="2">
    <source>
        <dbReference type="SAM" id="SignalP"/>
    </source>
</evidence>
<keyword evidence="2" id="KW-0732">Signal</keyword>
<sequence>MEVNRNIPFIAASLLVAALVVSPVSAAESETEKGRSNTSETADYLRQEQWDREQQQLQDHRDAQREQSNARQQDLHNRIQQRRDDMIRDLNKKP</sequence>
<reference evidence="3 4" key="1">
    <citation type="submission" date="2012-09" db="EMBL/GenBank/DDBJ databases">
        <title>Genome Sequence of alkane-degrading Bacterium Alcanivorax sp. 19-m-6.</title>
        <authorList>
            <person name="Lai Q."/>
            <person name="Shao Z."/>
        </authorList>
    </citation>
    <scope>NUCLEOTIDE SEQUENCE [LARGE SCALE GENOMIC DNA]</scope>
    <source>
        <strain evidence="3 4">19-m-6</strain>
    </source>
</reference>
<protein>
    <recommendedName>
        <fullName evidence="5">Secreted protein</fullName>
    </recommendedName>
</protein>
<comment type="caution">
    <text evidence="3">The sequence shown here is derived from an EMBL/GenBank/DDBJ whole genome shotgun (WGS) entry which is preliminary data.</text>
</comment>
<feature type="chain" id="PRO_5001911672" description="Secreted protein" evidence="2">
    <location>
        <begin position="27"/>
        <end position="94"/>
    </location>
</feature>
<feature type="compositionally biased region" description="Basic and acidic residues" evidence="1">
    <location>
        <begin position="73"/>
        <end position="94"/>
    </location>
</feature>
<dbReference type="AlphaFoldDB" id="A0A095TRF6"/>
<proteinExistence type="predicted"/>
<feature type="region of interest" description="Disordered" evidence="1">
    <location>
        <begin position="25"/>
        <end position="94"/>
    </location>
</feature>
<dbReference type="PATRIC" id="fig|1177154.3.peg.1922"/>
<accession>A0A095TRF6</accession>
<evidence type="ECO:0000313" key="4">
    <source>
        <dbReference type="Proteomes" id="UP000029444"/>
    </source>
</evidence>
<name>A0A095TRF6_9GAMM</name>
<evidence type="ECO:0008006" key="5">
    <source>
        <dbReference type="Google" id="ProtNLM"/>
    </source>
</evidence>
<gene>
    <name evidence="3" type="ORF">Y5S_01891</name>
</gene>
<organism evidence="3 4">
    <name type="scientific">Alcanivorax nanhaiticus</name>
    <dbReference type="NCBI Taxonomy" id="1177154"/>
    <lineage>
        <taxon>Bacteria</taxon>
        <taxon>Pseudomonadati</taxon>
        <taxon>Pseudomonadota</taxon>
        <taxon>Gammaproteobacteria</taxon>
        <taxon>Oceanospirillales</taxon>
        <taxon>Alcanivoracaceae</taxon>
        <taxon>Alcanivorax</taxon>
    </lineage>
</organism>
<dbReference type="RefSeq" id="WP_035232480.1">
    <property type="nucleotide sequence ID" value="NZ_ARXV01000006.1"/>
</dbReference>
<evidence type="ECO:0000313" key="3">
    <source>
        <dbReference type="EMBL" id="KGD64983.1"/>
    </source>
</evidence>
<evidence type="ECO:0000256" key="1">
    <source>
        <dbReference type="SAM" id="MobiDB-lite"/>
    </source>
</evidence>